<dbReference type="Pfam" id="PF18113">
    <property type="entry name" value="Rbx_binding"/>
    <property type="match status" value="1"/>
</dbReference>
<dbReference type="Pfam" id="PF07992">
    <property type="entry name" value="Pyr_redox_2"/>
    <property type="match status" value="1"/>
</dbReference>
<dbReference type="SUPFAM" id="SSF51905">
    <property type="entry name" value="FAD/NAD(P)-binding domain"/>
    <property type="match status" value="1"/>
</dbReference>
<evidence type="ECO:0000259" key="11">
    <source>
        <dbReference type="Pfam" id="PF18113"/>
    </source>
</evidence>
<evidence type="ECO:0000256" key="8">
    <source>
        <dbReference type="ARBA" id="ARBA00023027"/>
    </source>
</evidence>
<evidence type="ECO:0000256" key="3">
    <source>
        <dbReference type="ARBA" id="ARBA00006442"/>
    </source>
</evidence>
<dbReference type="PANTHER" id="PTHR43429">
    <property type="entry name" value="PYRIDINE NUCLEOTIDE-DISULFIDE OXIDOREDUCTASE DOMAIN-CONTAINING"/>
    <property type="match status" value="1"/>
</dbReference>
<organism evidence="12 13">
    <name type="scientific">Faucicola osloensis</name>
    <name type="common">Moraxella osloensis</name>
    <dbReference type="NCBI Taxonomy" id="34062"/>
    <lineage>
        <taxon>Bacteria</taxon>
        <taxon>Pseudomonadati</taxon>
        <taxon>Pseudomonadota</taxon>
        <taxon>Gammaproteobacteria</taxon>
        <taxon>Moraxellales</taxon>
        <taxon>Moraxellaceae</taxon>
        <taxon>Faucicola</taxon>
    </lineage>
</organism>
<comment type="subcellular location">
    <subcellularLocation>
        <location evidence="2">Cytoplasm</location>
    </subcellularLocation>
</comment>
<comment type="similarity">
    <text evidence="3">Belongs to the FAD-dependent oxidoreductase family.</text>
</comment>
<evidence type="ECO:0000256" key="5">
    <source>
        <dbReference type="ARBA" id="ARBA00022630"/>
    </source>
</evidence>
<dbReference type="InterPro" id="IPR041364">
    <property type="entry name" value="Rbx-bd"/>
</dbReference>
<dbReference type="GO" id="GO:0005737">
    <property type="term" value="C:cytoplasm"/>
    <property type="evidence" value="ECO:0007669"/>
    <property type="project" value="UniProtKB-SubCell"/>
</dbReference>
<comment type="cofactor">
    <cofactor evidence="1">
        <name>FAD</name>
        <dbReference type="ChEBI" id="CHEBI:57692"/>
    </cofactor>
</comment>
<dbReference type="Proteomes" id="UP000229340">
    <property type="component" value="Chromosome"/>
</dbReference>
<gene>
    <name evidence="12" type="ORF">NP7_05125</name>
</gene>
<keyword evidence="7" id="KW-0560">Oxidoreductase</keyword>
<evidence type="ECO:0000259" key="10">
    <source>
        <dbReference type="Pfam" id="PF07992"/>
    </source>
</evidence>
<evidence type="ECO:0000313" key="13">
    <source>
        <dbReference type="Proteomes" id="UP000229340"/>
    </source>
</evidence>
<evidence type="ECO:0000256" key="7">
    <source>
        <dbReference type="ARBA" id="ARBA00023002"/>
    </source>
</evidence>
<feature type="region of interest" description="Disordered" evidence="9">
    <location>
        <begin position="1"/>
        <end position="23"/>
    </location>
</feature>
<dbReference type="AlphaFoldDB" id="A0A2D2LUI3"/>
<keyword evidence="8" id="KW-0520">NAD</keyword>
<dbReference type="RefSeq" id="WP_100269960.1">
    <property type="nucleotide sequence ID" value="NZ_CP024443.1"/>
</dbReference>
<evidence type="ECO:0000256" key="6">
    <source>
        <dbReference type="ARBA" id="ARBA00022827"/>
    </source>
</evidence>
<evidence type="ECO:0000256" key="2">
    <source>
        <dbReference type="ARBA" id="ARBA00004496"/>
    </source>
</evidence>
<dbReference type="InterPro" id="IPR036188">
    <property type="entry name" value="FAD/NAD-bd_sf"/>
</dbReference>
<keyword evidence="4" id="KW-0963">Cytoplasm</keyword>
<sequence length="483" mass="51443">MQSTNNADSASVDSASDNSASLDSISSNDAPIAQLPNIEPQPVIIIGSGMAGYTLARELRKLTTVLPIVLVCQDSGDSYAKPTLSNAYAQNKLADSIANASAAKMAETLNLTLLNFHQVTDINTDEQVIEVRSLVNEASQTTLAYRDLVLATGAHSRLLPNIAVNHQTIFAVNHLDEYKSFQQRLNTLKSQKSAPVKVAIIGAGLIGCEFANDLIGQNTGNQTTDITVAVFDKAARPLAQQLPSEAGVLLQDALTQSGVVFYLGTDITSITTNLNKNITTTIDTSDNATVTISFDKDKQSQTFEADIVLIAIGLVANTDLAASANIAIASSQHINPTITHLPRTVQQGIKVDACLATSAKHIYAIGDCANVMGSYMPYVMPLMNQAKALAKTLADPNMAPTKVAYPAMPVAIKTPSLPLVVLPVSGQYSDDQLYWQTTPTTDGMVMTAHPKDDTNSILGFVLAGREAAKQRLTLTKQVSDWLS</sequence>
<evidence type="ECO:0000313" key="12">
    <source>
        <dbReference type="EMBL" id="ATR78691.1"/>
    </source>
</evidence>
<feature type="domain" description="Rubredoxin binding" evidence="11">
    <location>
        <begin position="402"/>
        <end position="478"/>
    </location>
</feature>
<reference evidence="13" key="1">
    <citation type="submission" date="2017-11" db="EMBL/GenBank/DDBJ databases">
        <title>Complete genome sequence of Moraxella osloensis NP7 isolated from human skin.</title>
        <authorList>
            <person name="Lee K."/>
            <person name="Lim J.Y."/>
            <person name="Hwang I."/>
        </authorList>
    </citation>
    <scope>NUCLEOTIDE SEQUENCE [LARGE SCALE GENOMIC DNA]</scope>
    <source>
        <strain evidence="13">NP7</strain>
    </source>
</reference>
<dbReference type="GO" id="GO:0016491">
    <property type="term" value="F:oxidoreductase activity"/>
    <property type="evidence" value="ECO:0007669"/>
    <property type="project" value="UniProtKB-KW"/>
</dbReference>
<evidence type="ECO:0000256" key="9">
    <source>
        <dbReference type="SAM" id="MobiDB-lite"/>
    </source>
</evidence>
<dbReference type="Gene3D" id="3.30.390.120">
    <property type="match status" value="1"/>
</dbReference>
<accession>A0A2D2LUI3</accession>
<feature type="domain" description="FAD/NAD(P)-binding" evidence="10">
    <location>
        <begin position="43"/>
        <end position="373"/>
    </location>
</feature>
<dbReference type="EMBL" id="CP024443">
    <property type="protein sequence ID" value="ATR78691.1"/>
    <property type="molecule type" value="Genomic_DNA"/>
</dbReference>
<dbReference type="PRINTS" id="PR00411">
    <property type="entry name" value="PNDRDTASEI"/>
</dbReference>
<dbReference type="Gene3D" id="3.50.50.60">
    <property type="entry name" value="FAD/NAD(P)-binding domain"/>
    <property type="match status" value="2"/>
</dbReference>
<dbReference type="InterPro" id="IPR050260">
    <property type="entry name" value="FAD-bd_OxRdtase"/>
</dbReference>
<evidence type="ECO:0000256" key="4">
    <source>
        <dbReference type="ARBA" id="ARBA00022490"/>
    </source>
</evidence>
<keyword evidence="6" id="KW-0274">FAD</keyword>
<dbReference type="PANTHER" id="PTHR43429:SF3">
    <property type="entry name" value="NITRITE REDUCTASE [NAD(P)H]"/>
    <property type="match status" value="1"/>
</dbReference>
<name>A0A2D2LUI3_FAUOS</name>
<dbReference type="PRINTS" id="PR00368">
    <property type="entry name" value="FADPNR"/>
</dbReference>
<dbReference type="InterPro" id="IPR023753">
    <property type="entry name" value="FAD/NAD-binding_dom"/>
</dbReference>
<keyword evidence="5" id="KW-0285">Flavoprotein</keyword>
<dbReference type="STRING" id="34062.AXE82_01245"/>
<evidence type="ECO:0000256" key="1">
    <source>
        <dbReference type="ARBA" id="ARBA00001974"/>
    </source>
</evidence>
<protein>
    <submittedName>
        <fullName evidence="12">FAD-dependent oxidoreductase</fullName>
    </submittedName>
</protein>
<proteinExistence type="inferred from homology"/>